<comment type="similarity">
    <text evidence="1 4">Belongs to the short-chain dehydrogenases/reductases (SDR) family.</text>
</comment>
<organism evidence="6 7">
    <name type="scientific">Aureliella helgolandensis</name>
    <dbReference type="NCBI Taxonomy" id="2527968"/>
    <lineage>
        <taxon>Bacteria</taxon>
        <taxon>Pseudomonadati</taxon>
        <taxon>Planctomycetota</taxon>
        <taxon>Planctomycetia</taxon>
        <taxon>Pirellulales</taxon>
        <taxon>Pirellulaceae</taxon>
        <taxon>Aureliella</taxon>
    </lineage>
</organism>
<dbReference type="EC" id="1.-.-.-" evidence="6"/>
<dbReference type="InterPro" id="IPR020904">
    <property type="entry name" value="Sc_DH/Rdtase_CS"/>
</dbReference>
<name>A0A518G2V0_9BACT</name>
<evidence type="ECO:0000256" key="3">
    <source>
        <dbReference type="ARBA" id="ARBA00023002"/>
    </source>
</evidence>
<evidence type="ECO:0000313" key="6">
    <source>
        <dbReference type="EMBL" id="QDV22936.1"/>
    </source>
</evidence>
<dbReference type="Gene3D" id="3.40.50.720">
    <property type="entry name" value="NAD(P)-binding Rossmann-like Domain"/>
    <property type="match status" value="1"/>
</dbReference>
<dbReference type="EMBL" id="CP036298">
    <property type="protein sequence ID" value="QDV22936.1"/>
    <property type="molecule type" value="Genomic_DNA"/>
</dbReference>
<evidence type="ECO:0000256" key="4">
    <source>
        <dbReference type="RuleBase" id="RU000363"/>
    </source>
</evidence>
<sequence>MPTSPLNQQVAIITGASSGIGAGVAEELNAAGMKLVLTARRADRLNALAADLTDCEVVAADIADAETPQKLVDRAIEKFGRLDVVFNSAGVMFSGTIDEVDIDEMCRMVRVNAEAAVRMAYTAVKHFQQVGSGHLVNVSSILGTKVRPGAGVYAGTKHAIEALSEAFRMELAKTNVKVSLIEPGVVDTELQSHFLVHPKEMLGIKQPLQSADIARCVRFVLEQPSHVRIPVMMVIPGEQAM</sequence>
<dbReference type="InterPro" id="IPR036291">
    <property type="entry name" value="NAD(P)-bd_dom_sf"/>
</dbReference>
<proteinExistence type="inferred from homology"/>
<dbReference type="PROSITE" id="PS00061">
    <property type="entry name" value="ADH_SHORT"/>
    <property type="match status" value="1"/>
</dbReference>
<dbReference type="KEGG" id="ahel:Q31a_12290"/>
<dbReference type="PANTHER" id="PTHR43391:SF14">
    <property type="entry name" value="DEHYDROGENASE_REDUCTASE SDR FAMILY PROTEIN 7-LIKE"/>
    <property type="match status" value="1"/>
</dbReference>
<feature type="domain" description="Ketoreductase" evidence="5">
    <location>
        <begin position="9"/>
        <end position="189"/>
    </location>
</feature>
<evidence type="ECO:0000256" key="1">
    <source>
        <dbReference type="ARBA" id="ARBA00006484"/>
    </source>
</evidence>
<accession>A0A518G2V0</accession>
<evidence type="ECO:0000313" key="7">
    <source>
        <dbReference type="Proteomes" id="UP000318017"/>
    </source>
</evidence>
<keyword evidence="3 6" id="KW-0560">Oxidoreductase</keyword>
<dbReference type="RefSeq" id="WP_197356252.1">
    <property type="nucleotide sequence ID" value="NZ_CP036298.1"/>
</dbReference>
<dbReference type="SUPFAM" id="SSF51735">
    <property type="entry name" value="NAD(P)-binding Rossmann-fold domains"/>
    <property type="match status" value="1"/>
</dbReference>
<keyword evidence="2" id="KW-0521">NADP</keyword>
<dbReference type="GO" id="GO:0016616">
    <property type="term" value="F:oxidoreductase activity, acting on the CH-OH group of donors, NAD or NADP as acceptor"/>
    <property type="evidence" value="ECO:0007669"/>
    <property type="project" value="UniProtKB-ARBA"/>
</dbReference>
<dbReference type="FunFam" id="3.40.50.720:FF:000047">
    <property type="entry name" value="NADP-dependent L-serine/L-allo-threonine dehydrogenase"/>
    <property type="match status" value="1"/>
</dbReference>
<dbReference type="Proteomes" id="UP000318017">
    <property type="component" value="Chromosome"/>
</dbReference>
<reference evidence="6 7" key="1">
    <citation type="submission" date="2019-02" db="EMBL/GenBank/DDBJ databases">
        <title>Deep-cultivation of Planctomycetes and their phenomic and genomic characterization uncovers novel biology.</title>
        <authorList>
            <person name="Wiegand S."/>
            <person name="Jogler M."/>
            <person name="Boedeker C."/>
            <person name="Pinto D."/>
            <person name="Vollmers J."/>
            <person name="Rivas-Marin E."/>
            <person name="Kohn T."/>
            <person name="Peeters S.H."/>
            <person name="Heuer A."/>
            <person name="Rast P."/>
            <person name="Oberbeckmann S."/>
            <person name="Bunk B."/>
            <person name="Jeske O."/>
            <person name="Meyerdierks A."/>
            <person name="Storesund J.E."/>
            <person name="Kallscheuer N."/>
            <person name="Luecker S."/>
            <person name="Lage O.M."/>
            <person name="Pohl T."/>
            <person name="Merkel B.J."/>
            <person name="Hornburger P."/>
            <person name="Mueller R.-W."/>
            <person name="Bruemmer F."/>
            <person name="Labrenz M."/>
            <person name="Spormann A.M."/>
            <person name="Op den Camp H."/>
            <person name="Overmann J."/>
            <person name="Amann R."/>
            <person name="Jetten M.S.M."/>
            <person name="Mascher T."/>
            <person name="Medema M.H."/>
            <person name="Devos D.P."/>
            <person name="Kaster A.-K."/>
            <person name="Ovreas L."/>
            <person name="Rohde M."/>
            <person name="Galperin M.Y."/>
            <person name="Jogler C."/>
        </authorList>
    </citation>
    <scope>NUCLEOTIDE SEQUENCE [LARGE SCALE GENOMIC DNA]</scope>
    <source>
        <strain evidence="6 7">Q31a</strain>
    </source>
</reference>
<dbReference type="InterPro" id="IPR057326">
    <property type="entry name" value="KR_dom"/>
</dbReference>
<dbReference type="SMART" id="SM00822">
    <property type="entry name" value="PKS_KR"/>
    <property type="match status" value="1"/>
</dbReference>
<gene>
    <name evidence="6" type="ORF">Q31a_12290</name>
</gene>
<dbReference type="PRINTS" id="PR00081">
    <property type="entry name" value="GDHRDH"/>
</dbReference>
<dbReference type="PRINTS" id="PR00080">
    <property type="entry name" value="SDRFAMILY"/>
</dbReference>
<protein>
    <submittedName>
        <fullName evidence="6">Putative oxidoreductase</fullName>
        <ecNumber evidence="6">1.-.-.-</ecNumber>
    </submittedName>
</protein>
<dbReference type="AlphaFoldDB" id="A0A518G2V0"/>
<evidence type="ECO:0000259" key="5">
    <source>
        <dbReference type="SMART" id="SM00822"/>
    </source>
</evidence>
<evidence type="ECO:0000256" key="2">
    <source>
        <dbReference type="ARBA" id="ARBA00022857"/>
    </source>
</evidence>
<dbReference type="InterPro" id="IPR002347">
    <property type="entry name" value="SDR_fam"/>
</dbReference>
<dbReference type="PANTHER" id="PTHR43391">
    <property type="entry name" value="RETINOL DEHYDROGENASE-RELATED"/>
    <property type="match status" value="1"/>
</dbReference>
<dbReference type="Pfam" id="PF00106">
    <property type="entry name" value="adh_short"/>
    <property type="match status" value="1"/>
</dbReference>
<keyword evidence="7" id="KW-1185">Reference proteome</keyword>